<dbReference type="Gene3D" id="3.75.10.10">
    <property type="entry name" value="L-arginine/glycine Amidinotransferase, Chain A"/>
    <property type="match status" value="1"/>
</dbReference>
<reference evidence="2" key="2">
    <citation type="submission" date="2020-03" db="EMBL/GenBank/DDBJ databases">
        <title>Complete Genome Sequence of Adlercreutzia sp. strain 8CFCBH1 Producing Equol, Isolated from Healthy Japanese Feces.</title>
        <authorList>
            <person name="Ogata Y."/>
            <person name="Sakamoto M."/>
            <person name="Ohkuma M."/>
            <person name="Hattori M."/>
            <person name="Suda W."/>
        </authorList>
    </citation>
    <scope>NUCLEOTIDE SEQUENCE [LARGE SCALE GENOMIC DNA]</scope>
    <source>
        <strain evidence="2">8CFCBH1</strain>
    </source>
</reference>
<evidence type="ECO:0000313" key="1">
    <source>
        <dbReference type="EMBL" id="BCA89525.1"/>
    </source>
</evidence>
<dbReference type="AlphaFoldDB" id="A0A6F8SN49"/>
<proteinExistence type="predicted"/>
<reference evidence="2" key="1">
    <citation type="journal article" date="2020" name="Microbiol. Resour. Announc.">
        <title>Complete Genome Sequence of Adlercreutzia sp. Strain 8CFCBH1, a Potent Producer of Equol, Isolated from Healthy Japanese Feces.</title>
        <authorList>
            <person name="Ogata Y."/>
            <person name="Sakamoto M."/>
            <person name="Ohkuma M."/>
            <person name="Hattori M."/>
            <person name="Suda W."/>
        </authorList>
    </citation>
    <scope>NUCLEOTIDE SEQUENCE [LARGE SCALE GENOMIC DNA]</scope>
    <source>
        <strain evidence="2">8CFCBH1</strain>
    </source>
</reference>
<dbReference type="SUPFAM" id="SSF55909">
    <property type="entry name" value="Pentein"/>
    <property type="match status" value="1"/>
</dbReference>
<dbReference type="GO" id="GO:0019546">
    <property type="term" value="P:L-arginine deiminase pathway"/>
    <property type="evidence" value="ECO:0007669"/>
    <property type="project" value="TreeGrafter"/>
</dbReference>
<dbReference type="GO" id="GO:0016990">
    <property type="term" value="F:arginine deiminase activity"/>
    <property type="evidence" value="ECO:0007669"/>
    <property type="project" value="TreeGrafter"/>
</dbReference>
<dbReference type="Proteomes" id="UP000501727">
    <property type="component" value="Chromosome"/>
</dbReference>
<evidence type="ECO:0008006" key="3">
    <source>
        <dbReference type="Google" id="ProtNLM"/>
    </source>
</evidence>
<organism evidence="1 2">
    <name type="scientific">Adlercreutzia hattorii</name>
    <dbReference type="NCBI Taxonomy" id="2707299"/>
    <lineage>
        <taxon>Bacteria</taxon>
        <taxon>Bacillati</taxon>
        <taxon>Actinomycetota</taxon>
        <taxon>Coriobacteriia</taxon>
        <taxon>Eggerthellales</taxon>
        <taxon>Eggerthellaceae</taxon>
        <taxon>Adlercreutzia</taxon>
    </lineage>
</organism>
<dbReference type="KEGG" id="ahat:ADCFC_21440"/>
<name>A0A6F8SN49_9ACTN</name>
<gene>
    <name evidence="1" type="ORF">ADCFC_20220</name>
</gene>
<dbReference type="Pfam" id="PF02274">
    <property type="entry name" value="ADI"/>
    <property type="match status" value="1"/>
</dbReference>
<dbReference type="PANTHER" id="PTHR47271:SF2">
    <property type="entry name" value="ARGININE DEIMINASE"/>
    <property type="match status" value="1"/>
</dbReference>
<accession>A0A6F8SN49</accession>
<dbReference type="PANTHER" id="PTHR47271">
    <property type="entry name" value="ARGININE DEIMINASE"/>
    <property type="match status" value="1"/>
</dbReference>
<dbReference type="EMBL" id="AP022829">
    <property type="protein sequence ID" value="BCA89525.1"/>
    <property type="molecule type" value="Genomic_DNA"/>
</dbReference>
<evidence type="ECO:0000313" key="2">
    <source>
        <dbReference type="Proteomes" id="UP000501727"/>
    </source>
</evidence>
<keyword evidence="2" id="KW-1185">Reference proteome</keyword>
<protein>
    <recommendedName>
        <fullName evidence="3">Arginine deiminase</fullName>
    </recommendedName>
</protein>
<sequence length="140" mass="15977">MVQVNSEIGPLKKVMLHRPGNELKRVHPFHLQEMLFEDTPLLEKAQAEHDTFAGILRENGVEILYQEDMFAQAMKNESERSAFVEEFLDRSAIPSIGLRDRLAEYYNGLPLDEFVERVYTGVLKSEFDGGDSLGGCYVPR</sequence>